<organism evidence="11 12">
    <name type="scientific">Schistosoma japonicum</name>
    <name type="common">Blood fluke</name>
    <dbReference type="NCBI Taxonomy" id="6182"/>
    <lineage>
        <taxon>Eukaryota</taxon>
        <taxon>Metazoa</taxon>
        <taxon>Spiralia</taxon>
        <taxon>Lophotrochozoa</taxon>
        <taxon>Platyhelminthes</taxon>
        <taxon>Trematoda</taxon>
        <taxon>Digenea</taxon>
        <taxon>Strigeidida</taxon>
        <taxon>Schistosomatoidea</taxon>
        <taxon>Schistosomatidae</taxon>
        <taxon>Schistosoma</taxon>
    </lineage>
</organism>
<evidence type="ECO:0000259" key="10">
    <source>
        <dbReference type="Pfam" id="PF00105"/>
    </source>
</evidence>
<dbReference type="SUPFAM" id="SSF57716">
    <property type="entry name" value="Glucocorticoid receptor-like (DNA-binding domain)"/>
    <property type="match status" value="1"/>
</dbReference>
<keyword evidence="4" id="KW-0805">Transcription regulation</keyword>
<evidence type="ECO:0000256" key="4">
    <source>
        <dbReference type="ARBA" id="ARBA00023015"/>
    </source>
</evidence>
<keyword evidence="12" id="KW-1185">Reference proteome</keyword>
<evidence type="ECO:0000256" key="1">
    <source>
        <dbReference type="ARBA" id="ARBA00022723"/>
    </source>
</evidence>
<evidence type="ECO:0000256" key="9">
    <source>
        <dbReference type="SAM" id="MobiDB-lite"/>
    </source>
</evidence>
<dbReference type="Gene3D" id="3.30.50.10">
    <property type="entry name" value="Erythroid Transcription Factor GATA-1, subunit A"/>
    <property type="match status" value="1"/>
</dbReference>
<evidence type="ECO:0000313" key="11">
    <source>
        <dbReference type="EMBL" id="TNN15882.1"/>
    </source>
</evidence>
<feature type="region of interest" description="Disordered" evidence="9">
    <location>
        <begin position="233"/>
        <end position="252"/>
    </location>
</feature>
<evidence type="ECO:0000256" key="3">
    <source>
        <dbReference type="ARBA" id="ARBA00022833"/>
    </source>
</evidence>
<accession>A0A4Z2DHC5</accession>
<dbReference type="EMBL" id="SKCS01000140">
    <property type="protein sequence ID" value="TNN15882.1"/>
    <property type="molecule type" value="Genomic_DNA"/>
</dbReference>
<comment type="caution">
    <text evidence="11">The sequence shown here is derived from an EMBL/GenBank/DDBJ whole genome shotgun (WGS) entry which is preliminary data.</text>
</comment>
<dbReference type="GO" id="GO:0003700">
    <property type="term" value="F:DNA-binding transcription factor activity"/>
    <property type="evidence" value="ECO:0007669"/>
    <property type="project" value="InterPro"/>
</dbReference>
<evidence type="ECO:0000256" key="8">
    <source>
        <dbReference type="ARBA" id="ARBA00023242"/>
    </source>
</evidence>
<reference evidence="11 12" key="1">
    <citation type="submission" date="2019-03" db="EMBL/GenBank/DDBJ databases">
        <title>An improved genome assembly of the fluke Schistosoma japonicum.</title>
        <authorList>
            <person name="Hu W."/>
            <person name="Luo F."/>
            <person name="Yin M."/>
            <person name="Mo X."/>
            <person name="Sun C."/>
            <person name="Wu Q."/>
            <person name="Zhu B."/>
            <person name="Xiang M."/>
            <person name="Wang J."/>
            <person name="Wang Y."/>
            <person name="Zhang T."/>
            <person name="Xu B."/>
            <person name="Zheng H."/>
            <person name="Feng Z."/>
        </authorList>
    </citation>
    <scope>NUCLEOTIDE SEQUENCE [LARGE SCALE GENOMIC DNA]</scope>
    <source>
        <strain evidence="11">HuSjv2</strain>
        <tissue evidence="11">Worms</tissue>
    </source>
</reference>
<feature type="domain" description="Nuclear receptor" evidence="10">
    <location>
        <begin position="30"/>
        <end position="63"/>
    </location>
</feature>
<gene>
    <name evidence="11" type="ORF">EWB00_001002</name>
</gene>
<keyword evidence="3" id="KW-0862">Zinc</keyword>
<keyword evidence="6" id="KW-0804">Transcription</keyword>
<keyword evidence="1" id="KW-0479">Metal-binding</keyword>
<keyword evidence="7 11" id="KW-0675">Receptor</keyword>
<dbReference type="GO" id="GO:0043565">
    <property type="term" value="F:sequence-specific DNA binding"/>
    <property type="evidence" value="ECO:0007669"/>
    <property type="project" value="InterPro"/>
</dbReference>
<evidence type="ECO:0000256" key="6">
    <source>
        <dbReference type="ARBA" id="ARBA00023163"/>
    </source>
</evidence>
<dbReference type="OrthoDB" id="5850793at2759"/>
<evidence type="ECO:0000256" key="2">
    <source>
        <dbReference type="ARBA" id="ARBA00022771"/>
    </source>
</evidence>
<protein>
    <submittedName>
        <fullName evidence="11">Putative nuclear hormone receptor</fullName>
    </submittedName>
</protein>
<evidence type="ECO:0000313" key="12">
    <source>
        <dbReference type="Proteomes" id="UP000311919"/>
    </source>
</evidence>
<dbReference type="STRING" id="6182.A0A4Z2DHC5"/>
<keyword evidence="2" id="KW-0863">Zinc-finger</keyword>
<evidence type="ECO:0000256" key="5">
    <source>
        <dbReference type="ARBA" id="ARBA00023125"/>
    </source>
</evidence>
<name>A0A4Z2DHC5_SCHJA</name>
<proteinExistence type="predicted"/>
<dbReference type="InterPro" id="IPR001628">
    <property type="entry name" value="Znf_hrmn_rcpt"/>
</dbReference>
<evidence type="ECO:0000256" key="7">
    <source>
        <dbReference type="ARBA" id="ARBA00023170"/>
    </source>
</evidence>
<dbReference type="InterPro" id="IPR013088">
    <property type="entry name" value="Znf_NHR/GATA"/>
</dbReference>
<keyword evidence="5" id="KW-0238">DNA-binding</keyword>
<keyword evidence="8" id="KW-0539">Nucleus</keyword>
<dbReference type="Proteomes" id="UP000311919">
    <property type="component" value="Unassembled WGS sequence"/>
</dbReference>
<dbReference type="Pfam" id="PF00105">
    <property type="entry name" value="zf-C4"/>
    <property type="match status" value="1"/>
</dbReference>
<sequence length="1281" mass="145302">MLRTNDTSSSSLLYESNRTSHIRSRGLVELTCTAKSGEHVITPTTRRECPSCRLKQCFRVGMRPDLIQVRKKDGSKPRWLDKVPRAAIVHEQHLQSSESLQQWLTTTNNNNTFHKTTNHNNSNENNNNINGTIINIPFSSSHRIKYRSNTDKYYKNKTKELRLRLHERHQQTDAICKINNIITNNNESDESNTDYIKKSINYNRLTLNSNESLKIPSEYSYPTQLHLQQHHQYNPCPIPSQRLQQHHHHQQNQKYETELVNCDRQVDECLISIAPTSSDIVKNNIHLEKDIVINSLATGMATNNHISSINNNNNISPKMTTNYFPTDTIIHLNGLIIPNSCSNHFQDINILDWKTSFGINSNSPNGLCINGINDNNVNNFNCTTPLSSSSSSPSFTTATTTTTTATTTVMKMPLTVKTTTAIVNDNKHSSSNLLISHQPTLNFNLNGMNQLDDLILLADSTQLLEQQNINQSKSITSGLSPLSFLPTAITTSSSSITTSTISICNDISKNDIISNFVSDSSTIPSCITSTVIFPIELSDTSNCLSEISEQSVFTSLWNSPSITSTLDVIHEPTISIISSQQNDYLVSTYSNNSINHSIEEISFNTTNNDNSNNNLTLELPLQSTVKSLTVDLSCNELSPLIMPSSSCFSSSSSLSSSSSSASSSSISQRCNEIQMDVNSVKSLQTEHNDDNKNHILPVDLNSILLLKQNNSLNENYLIVNKPDDTIHSTVISWPSFNPIDSNNVELQTNYEQFSVNLSPNDNKINQKSTNFQNKGQLLNTNMHNNIEIPLNLDNINKAWSIMWQNGIITNPEMIDVNLDLNQRPTLKWCLTIANIWSDLFLRRVSVFAMSLLGDLIQNDQKSKSLSNNHHHHQQQNLKINESSNEYFNEFNQVHELFHQNDISLSVKKDDNENINSSINDANNPYLTWDDMLWIAKNRFTDCVPVLLISCSSFVNKQMTSSSSYHENTTTTTMYNNNNKVIDFELLSPQCSINHNHYNDVDQCSISSNITKPIQRNTNIVYFQTEPNCIHLIDLTKLSHALGELGTEYSPTTNNDINHANNTDESHNNKRIAYPILKYLDAYISQLGSFLAHHPLLLGVYMALKLTDPILVKNEEIYNQLLEDHNPEEIEQQHGVTTLKTTRTERLQRLHKHFLQIFNEAVDFVALETTQLKLGLNTTYNQFTLISQEKVAANSRRVMLSEFLNWSREFDATWHSFQGDIWRQATYYNLHVLNKKFEYKISKGLNALFHNQLQFYTDNCDDGVIDLIHLLWDAKNEHSLDL</sequence>
<dbReference type="GO" id="GO:0008270">
    <property type="term" value="F:zinc ion binding"/>
    <property type="evidence" value="ECO:0007669"/>
    <property type="project" value="UniProtKB-KW"/>
</dbReference>